<dbReference type="Gene3D" id="1.10.260.40">
    <property type="entry name" value="lambda repressor-like DNA-binding domains"/>
    <property type="match status" value="1"/>
</dbReference>
<gene>
    <name evidence="4" type="ordered locus">TVNIR_0875</name>
</gene>
<dbReference type="Proteomes" id="UP000010809">
    <property type="component" value="Chromosome"/>
</dbReference>
<feature type="region of interest" description="Disordered" evidence="1">
    <location>
        <begin position="229"/>
        <end position="345"/>
    </location>
</feature>
<dbReference type="HOGENOM" id="CLU_047530_3_1_6"/>
<protein>
    <submittedName>
        <fullName evidence="4">XRE family transcriptional regulator</fullName>
    </submittedName>
</protein>
<dbReference type="Pfam" id="PF13464">
    <property type="entry name" value="RodZ_C"/>
    <property type="match status" value="1"/>
</dbReference>
<dbReference type="GO" id="GO:0003677">
    <property type="term" value="F:DNA binding"/>
    <property type="evidence" value="ECO:0007669"/>
    <property type="project" value="InterPro"/>
</dbReference>
<dbReference type="InterPro" id="IPR050400">
    <property type="entry name" value="Bact_Cytoskel_RodZ"/>
</dbReference>
<feature type="transmembrane region" description="Helical" evidence="2">
    <location>
        <begin position="180"/>
        <end position="201"/>
    </location>
</feature>
<keyword evidence="2" id="KW-1133">Transmembrane helix</keyword>
<keyword evidence="2" id="KW-0472">Membrane</keyword>
<dbReference type="STRING" id="1255043.TVNIR_0875"/>
<dbReference type="PANTHER" id="PTHR34475">
    <property type="match status" value="1"/>
</dbReference>
<feature type="compositionally biased region" description="Low complexity" evidence="1">
    <location>
        <begin position="298"/>
        <end position="309"/>
    </location>
</feature>
<feature type="domain" description="Cytoskeleton protein RodZ-like C-terminal" evidence="3">
    <location>
        <begin position="369"/>
        <end position="440"/>
    </location>
</feature>
<evidence type="ECO:0000313" key="5">
    <source>
        <dbReference type="Proteomes" id="UP000010809"/>
    </source>
</evidence>
<dbReference type="InterPro" id="IPR025194">
    <property type="entry name" value="RodZ-like_C"/>
</dbReference>
<dbReference type="PATRIC" id="fig|1255043.3.peg.881"/>
<accession>L0DU91</accession>
<keyword evidence="2" id="KW-0812">Transmembrane</keyword>
<evidence type="ECO:0000256" key="2">
    <source>
        <dbReference type="SAM" id="Phobius"/>
    </source>
</evidence>
<dbReference type="AlphaFoldDB" id="L0DU91"/>
<name>L0DU91_THIND</name>
<proteinExistence type="predicted"/>
<dbReference type="EMBL" id="CP003989">
    <property type="protein sequence ID" value="AGA32565.1"/>
    <property type="molecule type" value="Genomic_DNA"/>
</dbReference>
<dbReference type="InterPro" id="IPR010982">
    <property type="entry name" value="Lambda_DNA-bd_dom_sf"/>
</dbReference>
<keyword evidence="5" id="KW-1185">Reference proteome</keyword>
<dbReference type="KEGG" id="tni:TVNIR_0875"/>
<evidence type="ECO:0000256" key="1">
    <source>
        <dbReference type="SAM" id="MobiDB-lite"/>
    </source>
</evidence>
<sequence>MFGHLDDVDDTGDLSAGTRLHSGNPRSEDEYAAAVVTGLSADRSKRDRVPTPDASDAGIPAVGGLNTRVPQPTPPTGDQDPLAGSPGAGMRGARERRGLDVGTLAMRTRLSRRIIEAMEANRFDSIPPAYVRGYLRAVARELGADAEGWIRAYEGMGYADPVVRPTVQRNPSGHWGLSGAVWYTMVAAILVTAFGLGIYAWTEGEPERTNPLARLVTWVGEIPSRFASAPPEPVAPDHEPLAGVSPAPAVPSDEGIGVTRGEDGRPPGPVTEPLVLEPLSGPIAPSAELETAPPLQDPAPAGARSPAAPQTVAPPRQPEPAGTDPAPATPPGVETDAPSPEVPVPDTAVTEALEPAVARPDTESAVLSLMFEDTSWVEVRSASDRVELRGIYHAGDEQRVVVELPARVVLGNAPGVRLVRDAAPLDLAPHTRGDRTARFSVEVE</sequence>
<organism evidence="4 5">
    <name type="scientific">Thioalkalivibrio nitratireducens (strain DSM 14787 / UNIQEM 213 / ALEN2)</name>
    <dbReference type="NCBI Taxonomy" id="1255043"/>
    <lineage>
        <taxon>Bacteria</taxon>
        <taxon>Pseudomonadati</taxon>
        <taxon>Pseudomonadota</taxon>
        <taxon>Gammaproteobacteria</taxon>
        <taxon>Chromatiales</taxon>
        <taxon>Ectothiorhodospiraceae</taxon>
        <taxon>Thioalkalivibrio</taxon>
    </lineage>
</organism>
<dbReference type="PANTHER" id="PTHR34475:SF1">
    <property type="entry name" value="CYTOSKELETON PROTEIN RODZ"/>
    <property type="match status" value="1"/>
</dbReference>
<dbReference type="eggNOG" id="COG1426">
    <property type="taxonomic scope" value="Bacteria"/>
</dbReference>
<dbReference type="eggNOG" id="COG3266">
    <property type="taxonomic scope" value="Bacteria"/>
</dbReference>
<evidence type="ECO:0000313" key="4">
    <source>
        <dbReference type="EMBL" id="AGA32565.1"/>
    </source>
</evidence>
<feature type="region of interest" description="Disordered" evidence="1">
    <location>
        <begin position="1"/>
        <end position="96"/>
    </location>
</feature>
<dbReference type="Pfam" id="PF13413">
    <property type="entry name" value="HTH_25"/>
    <property type="match status" value="1"/>
</dbReference>
<reference evidence="4" key="1">
    <citation type="submission" date="2015-12" db="EMBL/GenBank/DDBJ databases">
        <authorList>
            <person name="Tikhonova T.V."/>
            <person name="Pavlov A.R."/>
            <person name="Beletsky A.V."/>
            <person name="Mardanov A.V."/>
            <person name="Sorokin D.Y."/>
            <person name="Ravin N.V."/>
            <person name="Popov V.O."/>
        </authorList>
    </citation>
    <scope>NUCLEOTIDE SEQUENCE</scope>
    <source>
        <strain evidence="4">DSM 14787</strain>
    </source>
</reference>
<evidence type="ECO:0000259" key="3">
    <source>
        <dbReference type="Pfam" id="PF13464"/>
    </source>
</evidence>